<sequence>MVFNSSIKNRFKDRFNLPRLESDMIFMKAAKSNLIEWTVKDVSNFVAELGFGKEALVKH</sequence>
<reference evidence="1 2" key="1">
    <citation type="submission" date="2015-01" db="EMBL/GenBank/DDBJ databases">
        <title>Evolution of Trichinella species and genotypes.</title>
        <authorList>
            <person name="Korhonen P.K."/>
            <person name="Edoardo P."/>
            <person name="Giuseppe L.R."/>
            <person name="Gasser R.B."/>
        </authorList>
    </citation>
    <scope>NUCLEOTIDE SEQUENCE [LARGE SCALE GENOMIC DNA]</scope>
    <source>
        <strain evidence="1">ISS13</strain>
    </source>
</reference>
<gene>
    <name evidence="1" type="ORF">T4A_7425</name>
</gene>
<evidence type="ECO:0000313" key="2">
    <source>
        <dbReference type="Proteomes" id="UP000054632"/>
    </source>
</evidence>
<evidence type="ECO:0000313" key="1">
    <source>
        <dbReference type="EMBL" id="KRY74885.1"/>
    </source>
</evidence>
<accession>A0A0V1EM37</accession>
<dbReference type="EMBL" id="JYDR01000022">
    <property type="protein sequence ID" value="KRY74885.1"/>
    <property type="molecule type" value="Genomic_DNA"/>
</dbReference>
<organism evidence="1 2">
    <name type="scientific">Trichinella pseudospiralis</name>
    <name type="common">Parasitic roundworm</name>
    <dbReference type="NCBI Taxonomy" id="6337"/>
    <lineage>
        <taxon>Eukaryota</taxon>
        <taxon>Metazoa</taxon>
        <taxon>Ecdysozoa</taxon>
        <taxon>Nematoda</taxon>
        <taxon>Enoplea</taxon>
        <taxon>Dorylaimia</taxon>
        <taxon>Trichinellida</taxon>
        <taxon>Trichinellidae</taxon>
        <taxon>Trichinella</taxon>
    </lineage>
</organism>
<proteinExistence type="predicted"/>
<protein>
    <submittedName>
        <fullName evidence="1">Uncharacterized protein</fullName>
    </submittedName>
</protein>
<dbReference type="Proteomes" id="UP000054632">
    <property type="component" value="Unassembled WGS sequence"/>
</dbReference>
<name>A0A0V1EM37_TRIPS</name>
<dbReference type="AlphaFoldDB" id="A0A0V1EM37"/>
<comment type="caution">
    <text evidence="1">The sequence shown here is derived from an EMBL/GenBank/DDBJ whole genome shotgun (WGS) entry which is preliminary data.</text>
</comment>